<feature type="compositionally biased region" description="Low complexity" evidence="1">
    <location>
        <begin position="173"/>
        <end position="184"/>
    </location>
</feature>
<feature type="compositionally biased region" description="Basic and acidic residues" evidence="1">
    <location>
        <begin position="188"/>
        <end position="203"/>
    </location>
</feature>
<feature type="compositionally biased region" description="Polar residues" evidence="1">
    <location>
        <begin position="269"/>
        <end position="280"/>
    </location>
</feature>
<keyword evidence="4" id="KW-1185">Reference proteome</keyword>
<gene>
    <name evidence="3" type="ORF">EMH_0033590</name>
</gene>
<keyword evidence="2" id="KW-1133">Transmembrane helix</keyword>
<accession>U6JQ60</accession>
<evidence type="ECO:0000313" key="4">
    <source>
        <dbReference type="Proteomes" id="UP000030744"/>
    </source>
</evidence>
<feature type="region of interest" description="Disordered" evidence="1">
    <location>
        <begin position="108"/>
        <end position="215"/>
    </location>
</feature>
<dbReference type="AlphaFoldDB" id="U6JQ60"/>
<feature type="compositionally biased region" description="Basic and acidic residues" evidence="1">
    <location>
        <begin position="257"/>
        <end position="268"/>
    </location>
</feature>
<feature type="region of interest" description="Disordered" evidence="1">
    <location>
        <begin position="250"/>
        <end position="323"/>
    </location>
</feature>
<sequence length="323" mass="35065">MQTTPWTLELHSPVGQHNDAARWPDSFPTSHGKHNDLTLPSAHQSKKRRAFVIRTALSAVLVLVLAAYFCRSPGGHWLSKNAVTRRLASSDEDEACQDLLELIERASGGESGESSSPKELFQSSSPGSGTGSRKRRHSTGNQDEVEKFKKPLLEEDSQSTVANVQENLDIPRSSSAEASSAQQQTVSTREREFSVGLQRHDEPSTSSGTQGFEGTLHGAESMARPQAVMDPSDDDLLQQWFLDYILDPAFTESPADDTDRLKDTREHTGLSSNSASQQESPLRILLQRAMLPKSTSSQASTDGSTLSTSPVETPGPSHTPVSA</sequence>
<dbReference type="VEuPathDB" id="ToxoDB:EMH_0033590"/>
<reference evidence="3" key="1">
    <citation type="submission" date="2013-10" db="EMBL/GenBank/DDBJ databases">
        <title>Genomic analysis of the causative agents of coccidiosis in chickens.</title>
        <authorList>
            <person name="Reid A.J."/>
            <person name="Blake D."/>
            <person name="Billington K."/>
            <person name="Browne H."/>
            <person name="Dunn M."/>
            <person name="Hung S."/>
            <person name="Kawahara F."/>
            <person name="Miranda-Saavedra D."/>
            <person name="Mourier T."/>
            <person name="Nagra H."/>
            <person name="Otto T.D."/>
            <person name="Rawlings N."/>
            <person name="Sanchez A."/>
            <person name="Sanders M."/>
            <person name="Subramaniam C."/>
            <person name="Tay Y."/>
            <person name="Dear P."/>
            <person name="Doerig C."/>
            <person name="Gruber A."/>
            <person name="Parkinson J."/>
            <person name="Shirley M."/>
            <person name="Wan K.L."/>
            <person name="Berriman M."/>
            <person name="Tomley F."/>
            <person name="Pain A."/>
        </authorList>
    </citation>
    <scope>NUCLEOTIDE SEQUENCE [LARGE SCALE GENOMIC DNA]</scope>
    <source>
        <strain evidence="3">Houghton</strain>
    </source>
</reference>
<reference evidence="3" key="2">
    <citation type="submission" date="2013-10" db="EMBL/GenBank/DDBJ databases">
        <authorList>
            <person name="Aslett M."/>
        </authorList>
    </citation>
    <scope>NUCLEOTIDE SEQUENCE [LARGE SCALE GENOMIC DNA]</scope>
    <source>
        <strain evidence="3">Houghton</strain>
    </source>
</reference>
<keyword evidence="2" id="KW-0472">Membrane</keyword>
<proteinExistence type="predicted"/>
<keyword evidence="2" id="KW-0812">Transmembrane</keyword>
<dbReference type="GeneID" id="25378161"/>
<dbReference type="EMBL" id="HG679974">
    <property type="protein sequence ID" value="CDJ27640.1"/>
    <property type="molecule type" value="Genomic_DNA"/>
</dbReference>
<organism evidence="3 4">
    <name type="scientific">Eimeria mitis</name>
    <dbReference type="NCBI Taxonomy" id="44415"/>
    <lineage>
        <taxon>Eukaryota</taxon>
        <taxon>Sar</taxon>
        <taxon>Alveolata</taxon>
        <taxon>Apicomplexa</taxon>
        <taxon>Conoidasida</taxon>
        <taxon>Coccidia</taxon>
        <taxon>Eucoccidiorida</taxon>
        <taxon>Eimeriorina</taxon>
        <taxon>Eimeriidae</taxon>
        <taxon>Eimeria</taxon>
    </lineage>
</organism>
<feature type="compositionally biased region" description="Basic and acidic residues" evidence="1">
    <location>
        <begin position="144"/>
        <end position="153"/>
    </location>
</feature>
<dbReference type="RefSeq" id="XP_013350218.1">
    <property type="nucleotide sequence ID" value="XM_013494764.1"/>
</dbReference>
<protein>
    <recommendedName>
        <fullName evidence="5">Transmembrane protein</fullName>
    </recommendedName>
</protein>
<feature type="compositionally biased region" description="Polar residues" evidence="1">
    <location>
        <begin position="293"/>
        <end position="311"/>
    </location>
</feature>
<evidence type="ECO:0000256" key="1">
    <source>
        <dbReference type="SAM" id="MobiDB-lite"/>
    </source>
</evidence>
<evidence type="ECO:0000256" key="2">
    <source>
        <dbReference type="SAM" id="Phobius"/>
    </source>
</evidence>
<evidence type="ECO:0000313" key="3">
    <source>
        <dbReference type="EMBL" id="CDJ27640.1"/>
    </source>
</evidence>
<feature type="transmembrane region" description="Helical" evidence="2">
    <location>
        <begin position="51"/>
        <end position="69"/>
    </location>
</feature>
<dbReference type="OrthoDB" id="10668575at2759"/>
<name>U6JQ60_9EIME</name>
<evidence type="ECO:0008006" key="5">
    <source>
        <dbReference type="Google" id="ProtNLM"/>
    </source>
</evidence>
<dbReference type="Proteomes" id="UP000030744">
    <property type="component" value="Unassembled WGS sequence"/>
</dbReference>
<feature type="region of interest" description="Disordered" evidence="1">
    <location>
        <begin position="13"/>
        <end position="44"/>
    </location>
</feature>